<sequence length="121" mass="14169">MNRLPIRALDCRVEHWCPRRASALFIRLFSCLYKSPDAMGLALLRTNFDTHQKSWFWLPFFHTGSLPVAWPGVRRSPFHLQDWIAGSIRVWAYAIYVLIGWSIQFDLHGRTILTFFSPISC</sequence>
<accession>A0A6G1J1H1</accession>
<keyword evidence="1" id="KW-0812">Transmembrane</keyword>
<evidence type="ECO:0000313" key="2">
    <source>
        <dbReference type="EMBL" id="KAF2684366.1"/>
    </source>
</evidence>
<feature type="transmembrane region" description="Helical" evidence="1">
    <location>
        <begin position="83"/>
        <end position="103"/>
    </location>
</feature>
<gene>
    <name evidence="2" type="ORF">K458DRAFT_30938</name>
</gene>
<dbReference type="Proteomes" id="UP000799291">
    <property type="component" value="Unassembled WGS sequence"/>
</dbReference>
<name>A0A6G1J1H1_9PLEO</name>
<protein>
    <submittedName>
        <fullName evidence="2">Uncharacterized protein</fullName>
    </submittedName>
</protein>
<keyword evidence="1" id="KW-1133">Transmembrane helix</keyword>
<reference evidence="2" key="1">
    <citation type="journal article" date="2020" name="Stud. Mycol.">
        <title>101 Dothideomycetes genomes: a test case for predicting lifestyles and emergence of pathogens.</title>
        <authorList>
            <person name="Haridas S."/>
            <person name="Albert R."/>
            <person name="Binder M."/>
            <person name="Bloem J."/>
            <person name="Labutti K."/>
            <person name="Salamov A."/>
            <person name="Andreopoulos B."/>
            <person name="Baker S."/>
            <person name="Barry K."/>
            <person name="Bills G."/>
            <person name="Bluhm B."/>
            <person name="Cannon C."/>
            <person name="Castanera R."/>
            <person name="Culley D."/>
            <person name="Daum C."/>
            <person name="Ezra D."/>
            <person name="Gonzalez J."/>
            <person name="Henrissat B."/>
            <person name="Kuo A."/>
            <person name="Liang C."/>
            <person name="Lipzen A."/>
            <person name="Lutzoni F."/>
            <person name="Magnuson J."/>
            <person name="Mondo S."/>
            <person name="Nolan M."/>
            <person name="Ohm R."/>
            <person name="Pangilinan J."/>
            <person name="Park H.-J."/>
            <person name="Ramirez L."/>
            <person name="Alfaro M."/>
            <person name="Sun H."/>
            <person name="Tritt A."/>
            <person name="Yoshinaga Y."/>
            <person name="Zwiers L.-H."/>
            <person name="Turgeon B."/>
            <person name="Goodwin S."/>
            <person name="Spatafora J."/>
            <person name="Crous P."/>
            <person name="Grigoriev I."/>
        </authorList>
    </citation>
    <scope>NUCLEOTIDE SEQUENCE</scope>
    <source>
        <strain evidence="2">CBS 122367</strain>
    </source>
</reference>
<keyword evidence="1" id="KW-0472">Membrane</keyword>
<dbReference type="EMBL" id="MU005581">
    <property type="protein sequence ID" value="KAF2684366.1"/>
    <property type="molecule type" value="Genomic_DNA"/>
</dbReference>
<keyword evidence="3" id="KW-1185">Reference proteome</keyword>
<evidence type="ECO:0000313" key="3">
    <source>
        <dbReference type="Proteomes" id="UP000799291"/>
    </source>
</evidence>
<organism evidence="2 3">
    <name type="scientific">Lentithecium fluviatile CBS 122367</name>
    <dbReference type="NCBI Taxonomy" id="1168545"/>
    <lineage>
        <taxon>Eukaryota</taxon>
        <taxon>Fungi</taxon>
        <taxon>Dikarya</taxon>
        <taxon>Ascomycota</taxon>
        <taxon>Pezizomycotina</taxon>
        <taxon>Dothideomycetes</taxon>
        <taxon>Pleosporomycetidae</taxon>
        <taxon>Pleosporales</taxon>
        <taxon>Massarineae</taxon>
        <taxon>Lentitheciaceae</taxon>
        <taxon>Lentithecium</taxon>
    </lineage>
</organism>
<dbReference type="AlphaFoldDB" id="A0A6G1J1H1"/>
<evidence type="ECO:0000256" key="1">
    <source>
        <dbReference type="SAM" id="Phobius"/>
    </source>
</evidence>
<proteinExistence type="predicted"/>